<proteinExistence type="predicted"/>
<dbReference type="PANTHER" id="PTHR43808">
    <property type="entry name" value="ACETYLORNITHINE DEACETYLASE"/>
    <property type="match status" value="1"/>
</dbReference>
<dbReference type="AlphaFoldDB" id="A0A4S4C936"/>
<dbReference type="PANTHER" id="PTHR43808:SF8">
    <property type="entry name" value="PEPTIDASE M20 DIMERISATION DOMAIN-CONTAINING PROTEIN"/>
    <property type="match status" value="1"/>
</dbReference>
<comment type="cofactor">
    <cofactor evidence="1">
        <name>Zn(2+)</name>
        <dbReference type="ChEBI" id="CHEBI:29105"/>
    </cofactor>
</comment>
<evidence type="ECO:0000313" key="5">
    <source>
        <dbReference type="Proteomes" id="UP000310636"/>
    </source>
</evidence>
<dbReference type="RefSeq" id="WP_136367874.1">
    <property type="nucleotide sequence ID" value="NZ_SSOB01000001.1"/>
</dbReference>
<feature type="domain" description="Peptidase M20 dimerisation" evidence="3">
    <location>
        <begin position="217"/>
        <end position="331"/>
    </location>
</feature>
<gene>
    <name evidence="4" type="ORF">E6C55_00825</name>
</gene>
<accession>A0A4S4C936</accession>
<keyword evidence="5" id="KW-1185">Reference proteome</keyword>
<dbReference type="Gene3D" id="3.40.630.10">
    <property type="entry name" value="Zn peptidases"/>
    <property type="match status" value="1"/>
</dbReference>
<dbReference type="SUPFAM" id="SSF53187">
    <property type="entry name" value="Zn-dependent exopeptidases"/>
    <property type="match status" value="1"/>
</dbReference>
<keyword evidence="2" id="KW-0862">Zinc</keyword>
<reference evidence="4 5" key="1">
    <citation type="submission" date="2019-04" db="EMBL/GenBank/DDBJ databases">
        <title>Cohnella sp. nov. isolated from preserved vegetables.</title>
        <authorList>
            <person name="Lin S.-Y."/>
            <person name="Hung M.-H."/>
            <person name="Young C.-C."/>
        </authorList>
    </citation>
    <scope>NUCLEOTIDE SEQUENCE [LARGE SCALE GENOMIC DNA]</scope>
    <source>
        <strain evidence="4 5">CC-MHH1044</strain>
    </source>
</reference>
<evidence type="ECO:0000313" key="4">
    <source>
        <dbReference type="EMBL" id="THF84559.1"/>
    </source>
</evidence>
<dbReference type="Pfam" id="PF01546">
    <property type="entry name" value="Peptidase_M20"/>
    <property type="match status" value="1"/>
</dbReference>
<dbReference type="OrthoDB" id="9792335at2"/>
<dbReference type="GO" id="GO:0016787">
    <property type="term" value="F:hydrolase activity"/>
    <property type="evidence" value="ECO:0007669"/>
    <property type="project" value="UniProtKB-KW"/>
</dbReference>
<dbReference type="InterPro" id="IPR002933">
    <property type="entry name" value="Peptidase_M20"/>
</dbReference>
<keyword evidence="4" id="KW-0378">Hydrolase</keyword>
<dbReference type="Pfam" id="PF07687">
    <property type="entry name" value="M20_dimer"/>
    <property type="match status" value="1"/>
</dbReference>
<dbReference type="Gene3D" id="1.10.150.900">
    <property type="match status" value="1"/>
</dbReference>
<comment type="caution">
    <text evidence="4">The sequence shown here is derived from an EMBL/GenBank/DDBJ whole genome shotgun (WGS) entry which is preliminary data.</text>
</comment>
<protein>
    <submittedName>
        <fullName evidence="4">M20/M25/M40 family metallo-hydrolase</fullName>
    </submittedName>
</protein>
<name>A0A4S4C936_9BACL</name>
<evidence type="ECO:0000256" key="1">
    <source>
        <dbReference type="ARBA" id="ARBA00001947"/>
    </source>
</evidence>
<organism evidence="4 5">
    <name type="scientific">Cohnella fermenti</name>
    <dbReference type="NCBI Taxonomy" id="2565925"/>
    <lineage>
        <taxon>Bacteria</taxon>
        <taxon>Bacillati</taxon>
        <taxon>Bacillota</taxon>
        <taxon>Bacilli</taxon>
        <taxon>Bacillales</taxon>
        <taxon>Paenibacillaceae</taxon>
        <taxon>Cohnella</taxon>
    </lineage>
</organism>
<dbReference type="InterPro" id="IPR050072">
    <property type="entry name" value="Peptidase_M20A"/>
</dbReference>
<evidence type="ECO:0000259" key="3">
    <source>
        <dbReference type="Pfam" id="PF07687"/>
    </source>
</evidence>
<sequence length="446" mass="48904">MNKADDIQQEALAMLRELVRIDTTNPPGRELAAARYIAGIAEAEGIPFELVETAEGRGNVIVTLKGREPGPPLILLSHLDVVGAKAEEWKHPPFAGEIADGYLWGRGTIDTKQLTAMELMTMLLIARRKLVPRRDIVLIATADEESGSEFGLKSLLKTHGELFRNADVVSEGGGFPIRVNGKTFYLCEVGQKGLCQVKFTYKRVPNANPFYPENAGMRSFAELLRRIAAANWEGEVPKTTERLLAELLAACGQRADGMALDVRIDYLREKVSPLFGRMIKAMTESTIALTMWNGGRSRRELIGEYEATADIRLLPGVSRQEVESRLNALCEGLGIDFEILVCQSGYDSGAEGELYEAIRAAIAVHAEGAKVVPFIATGTSDGRYLREYNSRVFGFSPVLAEDMTFEQAVTMVHGVNERISCDSIGFGTATLHEAVLHYGLGGERHD</sequence>
<dbReference type="InterPro" id="IPR011650">
    <property type="entry name" value="Peptidase_M20_dimer"/>
</dbReference>
<evidence type="ECO:0000256" key="2">
    <source>
        <dbReference type="ARBA" id="ARBA00022833"/>
    </source>
</evidence>
<dbReference type="EMBL" id="SSOB01000001">
    <property type="protein sequence ID" value="THF84559.1"/>
    <property type="molecule type" value="Genomic_DNA"/>
</dbReference>
<dbReference type="Proteomes" id="UP000310636">
    <property type="component" value="Unassembled WGS sequence"/>
</dbReference>